<dbReference type="Pfam" id="PF13382">
    <property type="entry name" value="Adenine_deam_C"/>
    <property type="match status" value="1"/>
</dbReference>
<dbReference type="FunFam" id="3.20.20.140:FF:000016">
    <property type="entry name" value="Adenine deaminase"/>
    <property type="match status" value="1"/>
</dbReference>
<accession>A0A9D1F7S4</accession>
<dbReference type="InterPro" id="IPR011059">
    <property type="entry name" value="Metal-dep_hydrolase_composite"/>
</dbReference>
<reference evidence="11" key="1">
    <citation type="submission" date="2020-10" db="EMBL/GenBank/DDBJ databases">
        <authorList>
            <person name="Gilroy R."/>
        </authorList>
    </citation>
    <scope>NUCLEOTIDE SEQUENCE</scope>
    <source>
        <strain evidence="11">ChiBcec16-1751</strain>
    </source>
</reference>
<comment type="catalytic activity">
    <reaction evidence="6 8">
        <text>adenine + H2O + H(+) = hypoxanthine + NH4(+)</text>
        <dbReference type="Rhea" id="RHEA:23688"/>
        <dbReference type="ChEBI" id="CHEBI:15377"/>
        <dbReference type="ChEBI" id="CHEBI:15378"/>
        <dbReference type="ChEBI" id="CHEBI:16708"/>
        <dbReference type="ChEBI" id="CHEBI:17368"/>
        <dbReference type="ChEBI" id="CHEBI:28938"/>
        <dbReference type="EC" id="3.5.4.2"/>
    </reaction>
</comment>
<keyword evidence="4 8" id="KW-0378">Hydrolase</keyword>
<evidence type="ECO:0000259" key="9">
    <source>
        <dbReference type="Pfam" id="PF01979"/>
    </source>
</evidence>
<gene>
    <name evidence="8 11" type="primary">ade</name>
    <name evidence="11" type="ORF">IAA83_01060</name>
</gene>
<reference evidence="11" key="2">
    <citation type="journal article" date="2021" name="PeerJ">
        <title>Extensive microbial diversity within the chicken gut microbiome revealed by metagenomics and culture.</title>
        <authorList>
            <person name="Gilroy R."/>
            <person name="Ravi A."/>
            <person name="Getino M."/>
            <person name="Pursley I."/>
            <person name="Horton D.L."/>
            <person name="Alikhan N.F."/>
            <person name="Baker D."/>
            <person name="Gharbi K."/>
            <person name="Hall N."/>
            <person name="Watson M."/>
            <person name="Adriaenssens E.M."/>
            <person name="Foster-Nyarko E."/>
            <person name="Jarju S."/>
            <person name="Secka A."/>
            <person name="Antonio M."/>
            <person name="Oren A."/>
            <person name="Chaudhuri R.R."/>
            <person name="La Ragione R."/>
            <person name="Hildebrand F."/>
            <person name="Pallen M.J."/>
        </authorList>
    </citation>
    <scope>NUCLEOTIDE SEQUENCE</scope>
    <source>
        <strain evidence="11">ChiBcec16-1751</strain>
    </source>
</reference>
<evidence type="ECO:0000256" key="1">
    <source>
        <dbReference type="ARBA" id="ARBA00001936"/>
    </source>
</evidence>
<dbReference type="InterPro" id="IPR006679">
    <property type="entry name" value="Adenine_deam"/>
</dbReference>
<evidence type="ECO:0000256" key="4">
    <source>
        <dbReference type="ARBA" id="ARBA00022801"/>
    </source>
</evidence>
<evidence type="ECO:0000256" key="7">
    <source>
        <dbReference type="ARBA" id="ARBA00069718"/>
    </source>
</evidence>
<evidence type="ECO:0000256" key="6">
    <source>
        <dbReference type="ARBA" id="ARBA00047720"/>
    </source>
</evidence>
<evidence type="ECO:0000256" key="5">
    <source>
        <dbReference type="ARBA" id="ARBA00023211"/>
    </source>
</evidence>
<proteinExistence type="inferred from homology"/>
<dbReference type="PANTHER" id="PTHR11113">
    <property type="entry name" value="N-ACETYLGLUCOSAMINE-6-PHOSPHATE DEACETYLASE"/>
    <property type="match status" value="1"/>
</dbReference>
<dbReference type="HAMAP" id="MF_01518">
    <property type="entry name" value="Adenine_deamin"/>
    <property type="match status" value="1"/>
</dbReference>
<evidence type="ECO:0000256" key="3">
    <source>
        <dbReference type="ARBA" id="ARBA00012782"/>
    </source>
</evidence>
<dbReference type="AlphaFoldDB" id="A0A9D1F7S4"/>
<feature type="domain" description="Amidohydrolase-related" evidence="9">
    <location>
        <begin position="79"/>
        <end position="361"/>
    </location>
</feature>
<dbReference type="SUPFAM" id="SSF51338">
    <property type="entry name" value="Composite domain of metallo-dependent hydrolases"/>
    <property type="match status" value="1"/>
</dbReference>
<dbReference type="InterPro" id="IPR032466">
    <property type="entry name" value="Metal_Hydrolase"/>
</dbReference>
<comment type="cofactor">
    <cofactor evidence="1 8">
        <name>Mn(2+)</name>
        <dbReference type="ChEBI" id="CHEBI:29035"/>
    </cofactor>
</comment>
<dbReference type="SUPFAM" id="SSF51556">
    <property type="entry name" value="Metallo-dependent hydrolases"/>
    <property type="match status" value="1"/>
</dbReference>
<dbReference type="EC" id="3.5.4.2" evidence="3 8"/>
<comment type="similarity">
    <text evidence="2 8">Belongs to the metallo-dependent hydrolases superfamily. Adenine deaminase family.</text>
</comment>
<evidence type="ECO:0000256" key="8">
    <source>
        <dbReference type="HAMAP-Rule" id="MF_01518"/>
    </source>
</evidence>
<name>A0A9D1F7S4_9FIRM</name>
<dbReference type="PANTHER" id="PTHR11113:SF2">
    <property type="entry name" value="ADENINE DEAMINASE"/>
    <property type="match status" value="1"/>
</dbReference>
<evidence type="ECO:0000313" key="12">
    <source>
        <dbReference type="Proteomes" id="UP000886741"/>
    </source>
</evidence>
<dbReference type="GO" id="GO:0006146">
    <property type="term" value="P:adenine catabolic process"/>
    <property type="evidence" value="ECO:0007669"/>
    <property type="project" value="InterPro"/>
</dbReference>
<dbReference type="InterPro" id="IPR006680">
    <property type="entry name" value="Amidohydro-rel"/>
</dbReference>
<dbReference type="InterPro" id="IPR026912">
    <property type="entry name" value="Adenine_deam_C"/>
</dbReference>
<dbReference type="Gene3D" id="2.30.40.10">
    <property type="entry name" value="Urease, subunit C, domain 1"/>
    <property type="match status" value="1"/>
</dbReference>
<keyword evidence="5 8" id="KW-0464">Manganese</keyword>
<dbReference type="CDD" id="cd01295">
    <property type="entry name" value="AdeC"/>
    <property type="match status" value="1"/>
</dbReference>
<dbReference type="NCBIfam" id="TIGR01178">
    <property type="entry name" value="ade"/>
    <property type="match status" value="1"/>
</dbReference>
<feature type="domain" description="Adenine deaminase C-terminal" evidence="10">
    <location>
        <begin position="417"/>
        <end position="574"/>
    </location>
</feature>
<sequence>MANNNESYSGKINRKLRKKQRIVRVAAGLEPADLVLKHATYVNVFSNELCTADIAVAEGLIVGMGTYEGRLTYDMHGKIVLPGLIDAHIHLESSLVSPREFARAVLPHGTTTVITDPHEIANVMGTDGIDYMLQATEGLPVDVRFMLPSCVPATPLDESGAVLDYRAIDSFYEHPRVNGLAEMMNYPGVIAADSMALEKIVAAQAHHKKIDGHAPGIREKDLAAYVAAGVYSDHECYDMEDALAKLRLGQYIMIREGTAAKNLDALLPLLTPQYYERCMFCCDDRHPNDILEQGHIDHIVRRAIAAGVDPIIAVKVASHNAARYYQLNNRGAISPGYLADFCVVDSLEHFQVEMVFKKGKLWYGDDYCRDMPWPQIDPYLLERARDTFHVRKLEVDDFRDKRQRGIIGLVDGEILTTDQGYATKVDVEQDILKVAVVERHKGTGHIGLGYLQGYGLQDGAVATSISHDSHNIIAVGTNSADMAVAVNRVVENRGGIVVVRGGVILAEVVLEVAGILTEQPVEQLNEALEHAKEVAYSLGINPGIDPFMTLSFLALPVIPTLRITTRGVVDVNTQQYV</sequence>
<dbReference type="Gene3D" id="3.20.20.140">
    <property type="entry name" value="Metal-dependent hydrolases"/>
    <property type="match status" value="1"/>
</dbReference>
<evidence type="ECO:0000259" key="10">
    <source>
        <dbReference type="Pfam" id="PF13382"/>
    </source>
</evidence>
<dbReference type="EMBL" id="DVJJ01000020">
    <property type="protein sequence ID" value="HIS63944.1"/>
    <property type="molecule type" value="Genomic_DNA"/>
</dbReference>
<evidence type="ECO:0000256" key="2">
    <source>
        <dbReference type="ARBA" id="ARBA00006773"/>
    </source>
</evidence>
<organism evidence="11 12">
    <name type="scientific">Candidatus Avoscillospira avistercoris</name>
    <dbReference type="NCBI Taxonomy" id="2840707"/>
    <lineage>
        <taxon>Bacteria</taxon>
        <taxon>Bacillati</taxon>
        <taxon>Bacillota</taxon>
        <taxon>Clostridia</taxon>
        <taxon>Eubacteriales</taxon>
        <taxon>Oscillospiraceae</taxon>
        <taxon>Oscillospiraceae incertae sedis</taxon>
        <taxon>Candidatus Avoscillospira</taxon>
    </lineage>
</organism>
<dbReference type="Pfam" id="PF01979">
    <property type="entry name" value="Amidohydro_1"/>
    <property type="match status" value="1"/>
</dbReference>
<dbReference type="Proteomes" id="UP000886741">
    <property type="component" value="Unassembled WGS sequence"/>
</dbReference>
<evidence type="ECO:0000313" key="11">
    <source>
        <dbReference type="EMBL" id="HIS63944.1"/>
    </source>
</evidence>
<comment type="caution">
    <text evidence="11">The sequence shown here is derived from an EMBL/GenBank/DDBJ whole genome shotgun (WGS) entry which is preliminary data.</text>
</comment>
<protein>
    <recommendedName>
        <fullName evidence="7 8">Adenine deaminase</fullName>
        <shortName evidence="8">Adenase</shortName>
        <shortName evidence="8">Adenine aminase</shortName>
        <ecNumber evidence="3 8">3.5.4.2</ecNumber>
    </recommendedName>
</protein>
<dbReference type="GO" id="GO:0000034">
    <property type="term" value="F:adenine deaminase activity"/>
    <property type="evidence" value="ECO:0007669"/>
    <property type="project" value="UniProtKB-UniRule"/>
</dbReference>